<proteinExistence type="predicted"/>
<name>A0A8H6UDT9_9EURO</name>
<evidence type="ECO:0000313" key="1">
    <source>
        <dbReference type="EMBL" id="KAF7122818.1"/>
    </source>
</evidence>
<keyword evidence="3" id="KW-1185">Reference proteome</keyword>
<dbReference type="Proteomes" id="UP000662466">
    <property type="component" value="Unassembled WGS sequence"/>
</dbReference>
<evidence type="ECO:0000313" key="3">
    <source>
        <dbReference type="Proteomes" id="UP000630445"/>
    </source>
</evidence>
<dbReference type="AlphaFoldDB" id="A0A8H6UDT9"/>
<protein>
    <submittedName>
        <fullName evidence="1">Uncharacterized protein</fullName>
    </submittedName>
</protein>
<gene>
    <name evidence="1" type="ORF">CNMCM5793_000928</name>
    <name evidence="2" type="ORF">CNMCM6106_000434</name>
</gene>
<evidence type="ECO:0000313" key="2">
    <source>
        <dbReference type="EMBL" id="KAF7163530.1"/>
    </source>
</evidence>
<comment type="caution">
    <text evidence="1">The sequence shown here is derived from an EMBL/GenBank/DDBJ whole genome shotgun (WGS) entry which is preliminary data.</text>
</comment>
<organism evidence="1 3">
    <name type="scientific">Aspergillus hiratsukae</name>
    <dbReference type="NCBI Taxonomy" id="1194566"/>
    <lineage>
        <taxon>Eukaryota</taxon>
        <taxon>Fungi</taxon>
        <taxon>Dikarya</taxon>
        <taxon>Ascomycota</taxon>
        <taxon>Pezizomycotina</taxon>
        <taxon>Eurotiomycetes</taxon>
        <taxon>Eurotiomycetidae</taxon>
        <taxon>Eurotiales</taxon>
        <taxon>Aspergillaceae</taxon>
        <taxon>Aspergillus</taxon>
        <taxon>Aspergillus subgen. Fumigati</taxon>
    </lineage>
</organism>
<sequence length="161" mass="17993">MASLSSELLNRHHLVLWGGGGESGQRIHGSAQLEQVVIDRTQHMDEHTHIIERHVSIVDHHISHHSQQWGLALLRRLCVLTPSRAASSLATAWTNVHTARLSYGRWHRREKNVLLNRFDGTTKLLGWVVVREIRHIGAAVDCKGLQSAVAHKDGVGNKKGI</sequence>
<accession>A0A8H6UDT9</accession>
<dbReference type="EMBL" id="JACBAD010002005">
    <property type="protein sequence ID" value="KAF7122818.1"/>
    <property type="molecule type" value="Genomic_DNA"/>
</dbReference>
<dbReference type="Proteomes" id="UP000630445">
    <property type="component" value="Unassembled WGS sequence"/>
</dbReference>
<dbReference type="EMBL" id="JACBAF010002208">
    <property type="protein sequence ID" value="KAF7163530.1"/>
    <property type="molecule type" value="Genomic_DNA"/>
</dbReference>
<reference evidence="1" key="1">
    <citation type="submission" date="2020-06" db="EMBL/GenBank/DDBJ databases">
        <title>Draft genome sequences of strains closely related to Aspergillus parafelis and Aspergillus hiratsukae.</title>
        <authorList>
            <person name="Dos Santos R.A.C."/>
            <person name="Rivero-Menendez O."/>
            <person name="Steenwyk J.L."/>
            <person name="Mead M.E."/>
            <person name="Goldman G.H."/>
            <person name="Alastruey-Izquierdo A."/>
            <person name="Rokas A."/>
        </authorList>
    </citation>
    <scope>NUCLEOTIDE SEQUENCE</scope>
    <source>
        <strain evidence="1">CNM-CM5793</strain>
        <strain evidence="2">CNM-CM6106</strain>
    </source>
</reference>